<dbReference type="EMBL" id="FRFC01000003">
    <property type="protein sequence ID" value="SHO43449.1"/>
    <property type="molecule type" value="Genomic_DNA"/>
</dbReference>
<reference evidence="5" key="1">
    <citation type="submission" date="2016-12" db="EMBL/GenBank/DDBJ databases">
        <authorList>
            <person name="Herbold C."/>
        </authorList>
    </citation>
    <scope>NUCLEOTIDE SEQUENCE [LARGE SCALE GENOMIC DNA]</scope>
</reference>
<comment type="catalytic activity">
    <reaction evidence="2">
        <text>a 3'-end 2',3'-cyclophospho-ribonucleotide-RNA + H2O = a 3'-end 2'-phospho-ribonucleotide-RNA + H(+)</text>
        <dbReference type="Rhea" id="RHEA:11828"/>
        <dbReference type="Rhea" id="RHEA-COMP:10464"/>
        <dbReference type="Rhea" id="RHEA-COMP:17353"/>
        <dbReference type="ChEBI" id="CHEBI:15377"/>
        <dbReference type="ChEBI" id="CHEBI:15378"/>
        <dbReference type="ChEBI" id="CHEBI:83064"/>
        <dbReference type="ChEBI" id="CHEBI:173113"/>
        <dbReference type="EC" id="3.1.4.58"/>
    </reaction>
</comment>
<evidence type="ECO:0000259" key="3">
    <source>
        <dbReference type="Pfam" id="PF02834"/>
    </source>
</evidence>
<feature type="active site" description="Proton acceptor" evidence="2">
    <location>
        <position position="131"/>
    </location>
</feature>
<evidence type="ECO:0000313" key="5">
    <source>
        <dbReference type="Proteomes" id="UP000232412"/>
    </source>
</evidence>
<organism evidence="4 5">
    <name type="scientific">Nitrosotalea sinensis</name>
    <dbReference type="NCBI Taxonomy" id="1499975"/>
    <lineage>
        <taxon>Archaea</taxon>
        <taxon>Nitrososphaerota</taxon>
        <taxon>Nitrososphaeria</taxon>
        <taxon>Nitrosotaleales</taxon>
        <taxon>Nitrosotaleaceae</taxon>
        <taxon>Nitrosotalea</taxon>
    </lineage>
</organism>
<feature type="domain" description="Phosphoesterase HXTX" evidence="3">
    <location>
        <begin position="102"/>
        <end position="178"/>
    </location>
</feature>
<evidence type="ECO:0000256" key="2">
    <source>
        <dbReference type="HAMAP-Rule" id="MF_01940"/>
    </source>
</evidence>
<keyword evidence="1 2" id="KW-0378">Hydrolase</keyword>
<dbReference type="GO" id="GO:0008664">
    <property type="term" value="F:RNA 2',3'-cyclic 3'-phosphodiesterase activity"/>
    <property type="evidence" value="ECO:0007669"/>
    <property type="project" value="UniProtKB-EC"/>
</dbReference>
<dbReference type="SUPFAM" id="SSF55144">
    <property type="entry name" value="LigT-like"/>
    <property type="match status" value="1"/>
</dbReference>
<name>A0A2H1EFJ4_9ARCH</name>
<feature type="short sequence motif" description="HXTX 2" evidence="2">
    <location>
        <begin position="131"/>
        <end position="134"/>
    </location>
</feature>
<gene>
    <name evidence="4" type="ORF">NSIN_20067</name>
</gene>
<dbReference type="OrthoDB" id="44091at2157"/>
<accession>A0A2H1EFJ4</accession>
<dbReference type="AlphaFoldDB" id="A0A2H1EFJ4"/>
<dbReference type="InterPro" id="IPR009097">
    <property type="entry name" value="Cyclic_Pdiesterase"/>
</dbReference>
<dbReference type="InterPro" id="IPR014051">
    <property type="entry name" value="Phosphoesterase_HXTX"/>
</dbReference>
<dbReference type="NCBIfam" id="TIGR02258">
    <property type="entry name" value="2_5_ligase"/>
    <property type="match status" value="1"/>
</dbReference>
<feature type="active site" description="Proton donor" evidence="2">
    <location>
        <position position="46"/>
    </location>
</feature>
<dbReference type="PANTHER" id="PTHR35561">
    <property type="entry name" value="RNA 2',3'-CYCLIC PHOSPHODIESTERASE"/>
    <property type="match status" value="1"/>
</dbReference>
<dbReference type="GO" id="GO:0004113">
    <property type="term" value="F:2',3'-cyclic-nucleotide 3'-phosphodiesterase activity"/>
    <property type="evidence" value="ECO:0007669"/>
    <property type="project" value="InterPro"/>
</dbReference>
<feature type="domain" description="Phosphoesterase HXTX" evidence="3">
    <location>
        <begin position="19"/>
        <end position="95"/>
    </location>
</feature>
<dbReference type="Pfam" id="PF02834">
    <property type="entry name" value="LigT_PEase"/>
    <property type="match status" value="2"/>
</dbReference>
<comment type="function">
    <text evidence="2">Hydrolyzes RNA 2',3'-cyclic phosphodiester to an RNA 2'-phosphomonoester.</text>
</comment>
<dbReference type="Gene3D" id="3.90.1140.10">
    <property type="entry name" value="Cyclic phosphodiesterase"/>
    <property type="match status" value="1"/>
</dbReference>
<dbReference type="RefSeq" id="WP_101009130.1">
    <property type="nucleotide sequence ID" value="NZ_FRFC01000003.1"/>
</dbReference>
<dbReference type="InterPro" id="IPR004175">
    <property type="entry name" value="RNA_CPDase"/>
</dbReference>
<proteinExistence type="inferred from homology"/>
<evidence type="ECO:0000256" key="1">
    <source>
        <dbReference type="ARBA" id="ARBA00022801"/>
    </source>
</evidence>
<dbReference type="PANTHER" id="PTHR35561:SF1">
    <property type="entry name" value="RNA 2',3'-CYCLIC PHOSPHODIESTERASE"/>
    <property type="match status" value="1"/>
</dbReference>
<protein>
    <recommendedName>
        <fullName evidence="2">RNA 2',3'-cyclic phosphodiesterase</fullName>
        <shortName evidence="2">RNA 2',3'-CPDase</shortName>
        <ecNumber evidence="2">3.1.4.58</ecNumber>
    </recommendedName>
</protein>
<keyword evidence="5" id="KW-1185">Reference proteome</keyword>
<evidence type="ECO:0000313" key="4">
    <source>
        <dbReference type="EMBL" id="SHO43449.1"/>
    </source>
</evidence>
<sequence>MPQTAISLMRTFVAVEIQDDSILDAIAKIQSEFKIKATAVNKKNMHFTLLFLGEITEEAATSVKNALSTISFKPIEVKFTHVGAFPNSRSPRVIWIGVDDVSASQLVELAVQVEKKLGPLGFKSDKPFKAHLTIFRVKNRIDDISKTIERFKDVDLGKHTITELKFKQSILTPSGPIYSDLQVVLAK</sequence>
<dbReference type="Proteomes" id="UP000232412">
    <property type="component" value="Unassembled WGS sequence"/>
</dbReference>
<dbReference type="HAMAP" id="MF_01940">
    <property type="entry name" value="RNA_CPDase"/>
    <property type="match status" value="1"/>
</dbReference>
<feature type="short sequence motif" description="HXTX 1" evidence="2">
    <location>
        <begin position="46"/>
        <end position="49"/>
    </location>
</feature>
<comment type="similarity">
    <text evidence="2">Belongs to the 2H phosphoesterase superfamily. ThpR family.</text>
</comment>
<dbReference type="EC" id="3.1.4.58" evidence="2"/>